<dbReference type="Gene3D" id="3.90.226.10">
    <property type="entry name" value="2-enoyl-CoA Hydratase, Chain A, domain 1"/>
    <property type="match status" value="1"/>
</dbReference>
<comment type="caution">
    <text evidence="14">The sequence shown here is derived from an EMBL/GenBank/DDBJ whole genome shotgun (WGS) entry which is preliminary data.</text>
</comment>
<dbReference type="InterPro" id="IPR005151">
    <property type="entry name" value="Tail-specific_protease"/>
</dbReference>
<evidence type="ECO:0000256" key="5">
    <source>
        <dbReference type="ARBA" id="ARBA00022801"/>
    </source>
</evidence>
<evidence type="ECO:0000256" key="8">
    <source>
        <dbReference type="PIRSR" id="PIRSR036421-1"/>
    </source>
</evidence>
<feature type="domain" description="Tricorn protease C1" evidence="12">
    <location>
        <begin position="714"/>
        <end position="772"/>
    </location>
</feature>
<feature type="signal peptide" evidence="10">
    <location>
        <begin position="1"/>
        <end position="19"/>
    </location>
</feature>
<evidence type="ECO:0000256" key="3">
    <source>
        <dbReference type="ARBA" id="ARBA00022490"/>
    </source>
</evidence>
<dbReference type="InterPro" id="IPR012393">
    <property type="entry name" value="Tricorn_protease"/>
</dbReference>
<keyword evidence="5 7" id="KW-0378">Hydrolase</keyword>
<evidence type="ECO:0000256" key="9">
    <source>
        <dbReference type="SAM" id="MobiDB-lite"/>
    </source>
</evidence>
<dbReference type="RefSeq" id="WP_289825894.1">
    <property type="nucleotide sequence ID" value="NZ_JAUEIE010000012.1"/>
</dbReference>
<comment type="subcellular location">
    <subcellularLocation>
        <location evidence="1 7">Cytoplasm</location>
    </subcellularLocation>
</comment>
<organism evidence="14 16">
    <name type="scientific">Leyella lascolaii</name>
    <dbReference type="NCBI Taxonomy" id="1776379"/>
    <lineage>
        <taxon>Bacteria</taxon>
        <taxon>Pseudomonadati</taxon>
        <taxon>Bacteroidota</taxon>
        <taxon>Bacteroidia</taxon>
        <taxon>Bacteroidales</taxon>
        <taxon>Prevotellaceae</taxon>
        <taxon>Leyella</taxon>
    </lineage>
</organism>
<evidence type="ECO:0000256" key="2">
    <source>
        <dbReference type="ARBA" id="ARBA00008524"/>
    </source>
</evidence>
<dbReference type="SUPFAM" id="SSF50156">
    <property type="entry name" value="PDZ domain-like"/>
    <property type="match status" value="1"/>
</dbReference>
<evidence type="ECO:0000256" key="7">
    <source>
        <dbReference type="PIRNR" id="PIRNR036421"/>
    </source>
</evidence>
<evidence type="ECO:0000256" key="10">
    <source>
        <dbReference type="SAM" id="SignalP"/>
    </source>
</evidence>
<keyword evidence="3 7" id="KW-0963">Cytoplasm</keyword>
<feature type="active site" description="Charge relay system" evidence="8">
    <location>
        <position position="1051"/>
    </location>
</feature>
<feature type="active site" description="Nucleophile" evidence="8">
    <location>
        <position position="994"/>
    </location>
</feature>
<comment type="similarity">
    <text evidence="2 7">Belongs to the peptidase S41B family.</text>
</comment>
<evidence type="ECO:0000313" key="13">
    <source>
        <dbReference type="EMBL" id="MDN0023460.1"/>
    </source>
</evidence>
<evidence type="ECO:0000256" key="1">
    <source>
        <dbReference type="ARBA" id="ARBA00004496"/>
    </source>
</evidence>
<evidence type="ECO:0000256" key="6">
    <source>
        <dbReference type="ARBA" id="ARBA00022825"/>
    </source>
</evidence>
<reference evidence="14" key="2">
    <citation type="submission" date="2023-08" db="EMBL/GenBank/DDBJ databases">
        <title>Identification and characterization of horizontal gene transfer across gut microbiota members of farm animals based on homology search.</title>
        <authorList>
            <person name="Schwarzerova J."/>
            <person name="Nykrynova M."/>
            <person name="Jureckova K."/>
            <person name="Cejkova D."/>
            <person name="Rychlik I."/>
        </authorList>
    </citation>
    <scope>NUCLEOTIDE SEQUENCE</scope>
    <source>
        <strain evidence="14">ET15</strain>
        <strain evidence="13">ET37</strain>
    </source>
</reference>
<evidence type="ECO:0000313" key="16">
    <source>
        <dbReference type="Proteomes" id="UP001168478"/>
    </source>
</evidence>
<dbReference type="CDD" id="cd07562">
    <property type="entry name" value="Peptidase_S41_TRI"/>
    <property type="match status" value="1"/>
</dbReference>
<dbReference type="SUPFAM" id="SSF69304">
    <property type="entry name" value="Tricorn protease N-terminal domain"/>
    <property type="match status" value="1"/>
</dbReference>
<dbReference type="InterPro" id="IPR036034">
    <property type="entry name" value="PDZ_sf"/>
</dbReference>
<evidence type="ECO:0000313" key="15">
    <source>
        <dbReference type="Proteomes" id="UP001167831"/>
    </source>
</evidence>
<dbReference type="Proteomes" id="UP001167831">
    <property type="component" value="Unassembled WGS sequence"/>
</dbReference>
<evidence type="ECO:0000259" key="11">
    <source>
        <dbReference type="Pfam" id="PF03572"/>
    </source>
</evidence>
<dbReference type="InterPro" id="IPR028204">
    <property type="entry name" value="Tricorn_C1"/>
</dbReference>
<proteinExistence type="inferred from homology"/>
<dbReference type="Pfam" id="PF03572">
    <property type="entry name" value="Peptidase_S41"/>
    <property type="match status" value="1"/>
</dbReference>
<feature type="active site" description="Charge relay system" evidence="8">
    <location>
        <position position="778"/>
    </location>
</feature>
<dbReference type="InterPro" id="IPR011042">
    <property type="entry name" value="6-blade_b-propeller_TolB-like"/>
</dbReference>
<dbReference type="Gene3D" id="3.30.750.44">
    <property type="match status" value="1"/>
</dbReference>
<sequence length="1089" mass="122879">MKRLLLMASVLLAAGAAQAQDGPLWMRYPAISPDGKTIAFTYCGDIFTVPADGGRATQLTTHPAHDTRPVWSPDGRQIAFASDRNGGFDVFIMSRYGGAPTRLTTHSANEYPETFADSTHVLFSASIQQDYRDIQFPGGQFSQIYSVPTSGGRPVMFSSMVMQNLSLDKSGGRLLYHDMKGYEDNWRKHHRSSITRDIWMCTLGENRSYKKLTSFRGEDRNPVWAPDGDSFYYLSEENGSFNVYKYSLSDGNHSQVTQHTKNPVRFLTVADNGTLCYGYDGEIYTMREGAQPSKVKVEIVTDRVENDVLNRTFRSGATDMAVSPNGKEVAFIVRGDVYVTSVDYETTRQITNTPQQERNISFSPDGRSLVYSAERDSVWGIYQSSLVRKEDKYFTYAQELKEEPLVVTDKPSFQPEYSPDGKEVAFLEDRTTLRVINLKSRKVRTVLDGKFNYSYSDGDQNYQWSPDSKWFLTSYIGVGGWNNTDIALVKADGSGEVTNLTESGYTDGNPKWVLDGKAMIWSSDRAGYRSHGSWGAESDTYIMFFDAEAYDKFRLNKEELALEEEMNKDSDEKKDGDADKKDDADKKKDSKKKKDKKDKKDDKKKDLVFDLANRRDRIMRLTINSSRMGDAVLTPKGDKLYYCAAFEGGFDLWERNFRENSTKLIIKGIGGGSMIQDKKGENLYLCTGGQMKKIQTAGNKVSNISFRAEFDLRPAKERDYIFNHVWRQVKDKFYDPNIHGVDWDGYKNVYARYLPYINNNYDFQEMLSEMLGELNGSHTGARYGGTGAAQQTACLGAFYDNKYEGDGLRIVEVIAGGPLTRADSKIKAGCIVEKINNKEIKAGEDYYPLLAGEAGKKVLLAVYDPATGKRFEQQVKAISYGAQRNLLYKRWVENCRKKVDELSGGKVGYVHVKGMDSESFREVYSEVLGRCRNKEAVIVDTRHNGGGWLHDDLATLLSGKEYQQFAPRGQYIGSDPYNKWCKPSCVLVCEDNYSNAHGFPWVYKTLGIGKLVGAPVPGTMTAVWWETQIDPSLVFGIPQVGVRDMQGHYLENQELEPDVEVYNTPEQQLGGEDRQLEEAVRLMLGTIKK</sequence>
<dbReference type="Gene3D" id="2.30.42.10">
    <property type="match status" value="1"/>
</dbReference>
<dbReference type="GO" id="GO:0008236">
    <property type="term" value="F:serine-type peptidase activity"/>
    <property type="evidence" value="ECO:0007669"/>
    <property type="project" value="UniProtKB-UniRule"/>
</dbReference>
<dbReference type="GO" id="GO:0006508">
    <property type="term" value="P:proteolysis"/>
    <property type="evidence" value="ECO:0007669"/>
    <property type="project" value="UniProtKB-UniRule"/>
</dbReference>
<dbReference type="Pfam" id="PF14684">
    <property type="entry name" value="Tricorn_C1"/>
    <property type="match status" value="1"/>
</dbReference>
<dbReference type="SUPFAM" id="SSF82171">
    <property type="entry name" value="DPP6 N-terminal domain-like"/>
    <property type="match status" value="1"/>
</dbReference>
<dbReference type="Pfam" id="PF26549">
    <property type="entry name" value="Tricorn_N"/>
    <property type="match status" value="1"/>
</dbReference>
<feature type="compositionally biased region" description="Basic and acidic residues" evidence="9">
    <location>
        <begin position="564"/>
        <end position="588"/>
    </location>
</feature>
<dbReference type="InterPro" id="IPR029045">
    <property type="entry name" value="ClpP/crotonase-like_dom_sf"/>
</dbReference>
<dbReference type="PIRSF" id="PIRSF036421">
    <property type="entry name" value="Tricorn_protease"/>
    <property type="match status" value="1"/>
</dbReference>
<evidence type="ECO:0000259" key="12">
    <source>
        <dbReference type="Pfam" id="PF14684"/>
    </source>
</evidence>
<feature type="domain" description="Tail specific protease" evidence="11">
    <location>
        <begin position="906"/>
        <end position="1061"/>
    </location>
</feature>
<accession>A0AAW7JLJ3</accession>
<dbReference type="EMBL" id="JAUEIE010000012">
    <property type="protein sequence ID" value="MDN0023460.1"/>
    <property type="molecule type" value="Genomic_DNA"/>
</dbReference>
<dbReference type="Gene3D" id="2.120.10.30">
    <property type="entry name" value="TolB, C-terminal domain"/>
    <property type="match status" value="1"/>
</dbReference>
<dbReference type="GO" id="GO:0005737">
    <property type="term" value="C:cytoplasm"/>
    <property type="evidence" value="ECO:0007669"/>
    <property type="project" value="UniProtKB-SubCell"/>
</dbReference>
<reference evidence="14" key="1">
    <citation type="submission" date="2023-06" db="EMBL/GenBank/DDBJ databases">
        <authorList>
            <person name="Zeman M."/>
            <person name="Kubasova T."/>
            <person name="Jahodarova E."/>
            <person name="Nykrynova M."/>
            <person name="Rychlik I."/>
        </authorList>
    </citation>
    <scope>NUCLEOTIDE SEQUENCE</scope>
    <source>
        <strain evidence="14">ET15</strain>
        <strain evidence="13">ET37</strain>
    </source>
</reference>
<dbReference type="Proteomes" id="UP001168478">
    <property type="component" value="Unassembled WGS sequence"/>
</dbReference>
<evidence type="ECO:0000256" key="4">
    <source>
        <dbReference type="ARBA" id="ARBA00022670"/>
    </source>
</evidence>
<dbReference type="InterPro" id="IPR011659">
    <property type="entry name" value="WD40"/>
</dbReference>
<dbReference type="AlphaFoldDB" id="A0AAW7JLJ3"/>
<name>A0AAW7JLJ3_9BACT</name>
<evidence type="ECO:0000313" key="14">
    <source>
        <dbReference type="EMBL" id="MDN0025702.1"/>
    </source>
</evidence>
<dbReference type="SUPFAM" id="SSF52096">
    <property type="entry name" value="ClpP/crotonase"/>
    <property type="match status" value="1"/>
</dbReference>
<gene>
    <name evidence="13" type="ORF">QVN81_10590</name>
    <name evidence="14" type="ORF">QVN84_09250</name>
</gene>
<dbReference type="EC" id="3.4.21.-" evidence="7"/>
<dbReference type="PANTHER" id="PTHR43253:SF1">
    <property type="entry name" value="TRICORN PROTEASE HOMOLOG 2-RELATED"/>
    <property type="match status" value="1"/>
</dbReference>
<keyword evidence="15" id="KW-1185">Reference proteome</keyword>
<dbReference type="Gene3D" id="2.120.10.60">
    <property type="entry name" value="Tricorn protease N-terminal domain"/>
    <property type="match status" value="1"/>
</dbReference>
<feature type="chain" id="PRO_5043465324" description="Tricorn protease homolog" evidence="10">
    <location>
        <begin position="20"/>
        <end position="1089"/>
    </location>
</feature>
<keyword evidence="6 7" id="KW-0720">Serine protease</keyword>
<dbReference type="PANTHER" id="PTHR43253">
    <property type="entry name" value="TRICORN PROTEASE HOMOLOG 2-RELATED"/>
    <property type="match status" value="1"/>
</dbReference>
<feature type="region of interest" description="Disordered" evidence="9">
    <location>
        <begin position="564"/>
        <end position="599"/>
    </location>
</feature>
<dbReference type="EMBL" id="JAUEIF010000008">
    <property type="protein sequence ID" value="MDN0025702.1"/>
    <property type="molecule type" value="Genomic_DNA"/>
</dbReference>
<comment type="function">
    <text evidence="7">Degrades oligopeptides.</text>
</comment>
<dbReference type="Pfam" id="PF07676">
    <property type="entry name" value="PD40"/>
    <property type="match status" value="2"/>
</dbReference>
<protein>
    <recommendedName>
        <fullName evidence="7">Tricorn protease homolog</fullName>
        <ecNumber evidence="7">3.4.21.-</ecNumber>
    </recommendedName>
</protein>
<keyword evidence="10" id="KW-0732">Signal</keyword>
<keyword evidence="4 7" id="KW-0645">Protease</keyword>